<sequence>MCRSDRGIIAPGLPLSAPISLGGAFPGAKAASAFSKILHDRSSMTRREGLEKASAATALPAVVHATNMGRIKRRTGGRPRDDDIVSA</sequence>
<proteinExistence type="predicted"/>
<dbReference type="Proteomes" id="UP000001610">
    <property type="component" value="Unassembled WGS sequence"/>
</dbReference>
<evidence type="ECO:0000313" key="2">
    <source>
        <dbReference type="Proteomes" id="UP000001610"/>
    </source>
</evidence>
<dbReference type="KEGG" id="cmt:CCM_06247"/>
<reference evidence="1 2" key="1">
    <citation type="journal article" date="2011" name="Genome Biol.">
        <title>Genome sequence of the insect pathogenic fungus Cordyceps militaris, a valued traditional Chinese medicine.</title>
        <authorList>
            <person name="Zheng P."/>
            <person name="Xia Y."/>
            <person name="Xiao G."/>
            <person name="Xiong C."/>
            <person name="Hu X."/>
            <person name="Zhang S."/>
            <person name="Zheng H."/>
            <person name="Huang Y."/>
            <person name="Zhou Y."/>
            <person name="Wang S."/>
            <person name="Zhao G.P."/>
            <person name="Liu X."/>
            <person name="St Leger R.J."/>
            <person name="Wang C."/>
        </authorList>
    </citation>
    <scope>NUCLEOTIDE SEQUENCE [LARGE SCALE GENOMIC DNA]</scope>
    <source>
        <strain evidence="1 2">CM01</strain>
    </source>
</reference>
<dbReference type="EMBL" id="JH126402">
    <property type="protein sequence ID" value="EGX92087.1"/>
    <property type="molecule type" value="Genomic_DNA"/>
</dbReference>
<accession>G3JJJ9</accession>
<evidence type="ECO:0000313" key="1">
    <source>
        <dbReference type="EMBL" id="EGX92087.1"/>
    </source>
</evidence>
<dbReference type="AlphaFoldDB" id="G3JJJ9"/>
<gene>
    <name evidence="1" type="ORF">CCM_06247</name>
</gene>
<dbReference type="VEuPathDB" id="FungiDB:CCM_06247"/>
<dbReference type="InParanoid" id="G3JJJ9"/>
<dbReference type="RefSeq" id="XP_006671451.1">
    <property type="nucleotide sequence ID" value="XM_006671388.1"/>
</dbReference>
<dbReference type="HOGENOM" id="CLU_2483290_0_0_1"/>
<keyword evidence="2" id="KW-1185">Reference proteome</keyword>
<dbReference type="GeneID" id="18168262"/>
<protein>
    <submittedName>
        <fullName evidence="1">Uncharacterized protein</fullName>
    </submittedName>
</protein>
<name>G3JJJ9_CORMM</name>
<organism evidence="1 2">
    <name type="scientific">Cordyceps militaris (strain CM01)</name>
    <name type="common">Caterpillar fungus</name>
    <dbReference type="NCBI Taxonomy" id="983644"/>
    <lineage>
        <taxon>Eukaryota</taxon>
        <taxon>Fungi</taxon>
        <taxon>Dikarya</taxon>
        <taxon>Ascomycota</taxon>
        <taxon>Pezizomycotina</taxon>
        <taxon>Sordariomycetes</taxon>
        <taxon>Hypocreomycetidae</taxon>
        <taxon>Hypocreales</taxon>
        <taxon>Cordycipitaceae</taxon>
        <taxon>Cordyceps</taxon>
    </lineage>
</organism>